<dbReference type="SUPFAM" id="SSF52540">
    <property type="entry name" value="P-loop containing nucleoside triphosphate hydrolases"/>
    <property type="match status" value="1"/>
</dbReference>
<dbReference type="AlphaFoldDB" id="A0A6J7VR90"/>
<dbReference type="InterPro" id="IPR050319">
    <property type="entry name" value="ABC_transp_ATP-bind"/>
</dbReference>
<dbReference type="GO" id="GO:0055085">
    <property type="term" value="P:transmembrane transport"/>
    <property type="evidence" value="ECO:0007669"/>
    <property type="project" value="UniProtKB-ARBA"/>
</dbReference>
<dbReference type="InterPro" id="IPR003593">
    <property type="entry name" value="AAA+_ATPase"/>
</dbReference>
<dbReference type="InterPro" id="IPR013563">
    <property type="entry name" value="Oligopep_ABC_C"/>
</dbReference>
<sequence length="317" mass="34517">MSLEIQSVEKLYKIVSTQTVIHALNGVDITLPAGKTLGIVGESGCGKSTLARLVTGLEAPNGGSITWNGSPIHNVNKGSFSTKKSVVQLVFQDPYSSLNPRQRIGDAISEIISVHKLVEKQRIDSRVSELLALVGLADDLKNRYPHQLSGGQRQRVSIARALAAEPNLLVLDEPVSALDVSVRAEVMNLLIDLREKLGLTYIFISHDLAMIRYISDFVAVMYLGKIVEFGNWEQVINDPKHPYTQALIRAMPDHTVIGNPESLAKTLQGEVPDPVNLPTGCAFHLRCVKATSACTLTPQTLIEITPNHQVACMEAKA</sequence>
<dbReference type="PANTHER" id="PTHR43776">
    <property type="entry name" value="TRANSPORT ATP-BINDING PROTEIN"/>
    <property type="match status" value="1"/>
</dbReference>
<dbReference type="FunFam" id="3.40.50.300:FF:000016">
    <property type="entry name" value="Oligopeptide ABC transporter ATP-binding component"/>
    <property type="match status" value="1"/>
</dbReference>
<dbReference type="SMART" id="SM00382">
    <property type="entry name" value="AAA"/>
    <property type="match status" value="1"/>
</dbReference>
<dbReference type="Pfam" id="PF08352">
    <property type="entry name" value="oligo_HPY"/>
    <property type="match status" value="1"/>
</dbReference>
<evidence type="ECO:0000256" key="4">
    <source>
        <dbReference type="ARBA" id="ARBA00022840"/>
    </source>
</evidence>
<gene>
    <name evidence="6" type="ORF">UFOPK4410_00335</name>
</gene>
<dbReference type="NCBIfam" id="TIGR01727">
    <property type="entry name" value="oligo_HPY"/>
    <property type="match status" value="1"/>
</dbReference>
<evidence type="ECO:0000313" key="6">
    <source>
        <dbReference type="EMBL" id="CAB5107446.1"/>
    </source>
</evidence>
<evidence type="ECO:0000256" key="1">
    <source>
        <dbReference type="ARBA" id="ARBA00005417"/>
    </source>
</evidence>
<keyword evidence="4" id="KW-0067">ATP-binding</keyword>
<evidence type="ECO:0000259" key="5">
    <source>
        <dbReference type="PROSITE" id="PS50893"/>
    </source>
</evidence>
<dbReference type="GO" id="GO:0005524">
    <property type="term" value="F:ATP binding"/>
    <property type="evidence" value="ECO:0007669"/>
    <property type="project" value="UniProtKB-KW"/>
</dbReference>
<protein>
    <submittedName>
        <fullName evidence="6">Unannotated protein</fullName>
    </submittedName>
</protein>
<evidence type="ECO:0000256" key="2">
    <source>
        <dbReference type="ARBA" id="ARBA00022448"/>
    </source>
</evidence>
<keyword evidence="3" id="KW-0547">Nucleotide-binding</keyword>
<feature type="domain" description="ABC transporter" evidence="5">
    <location>
        <begin position="3"/>
        <end position="248"/>
    </location>
</feature>
<dbReference type="GO" id="GO:0016887">
    <property type="term" value="F:ATP hydrolysis activity"/>
    <property type="evidence" value="ECO:0007669"/>
    <property type="project" value="InterPro"/>
</dbReference>
<keyword evidence="2" id="KW-0813">Transport</keyword>
<dbReference type="CDD" id="cd03257">
    <property type="entry name" value="ABC_NikE_OppD_transporters"/>
    <property type="match status" value="1"/>
</dbReference>
<dbReference type="PROSITE" id="PS50893">
    <property type="entry name" value="ABC_TRANSPORTER_2"/>
    <property type="match status" value="1"/>
</dbReference>
<comment type="similarity">
    <text evidence="1">Belongs to the ABC transporter superfamily.</text>
</comment>
<dbReference type="PANTHER" id="PTHR43776:SF7">
    <property type="entry name" value="D,D-DIPEPTIDE TRANSPORT ATP-BINDING PROTEIN DDPF-RELATED"/>
    <property type="match status" value="1"/>
</dbReference>
<name>A0A6J7VR90_9ZZZZ</name>
<proteinExistence type="inferred from homology"/>
<dbReference type="InterPro" id="IPR017871">
    <property type="entry name" value="ABC_transporter-like_CS"/>
</dbReference>
<dbReference type="InterPro" id="IPR003439">
    <property type="entry name" value="ABC_transporter-like_ATP-bd"/>
</dbReference>
<dbReference type="InterPro" id="IPR027417">
    <property type="entry name" value="P-loop_NTPase"/>
</dbReference>
<dbReference type="EMBL" id="CAFBRV010000018">
    <property type="protein sequence ID" value="CAB5107446.1"/>
    <property type="molecule type" value="Genomic_DNA"/>
</dbReference>
<dbReference type="PROSITE" id="PS00211">
    <property type="entry name" value="ABC_TRANSPORTER_1"/>
    <property type="match status" value="1"/>
</dbReference>
<evidence type="ECO:0000256" key="3">
    <source>
        <dbReference type="ARBA" id="ARBA00022741"/>
    </source>
</evidence>
<dbReference type="Pfam" id="PF00005">
    <property type="entry name" value="ABC_tran"/>
    <property type="match status" value="1"/>
</dbReference>
<accession>A0A6J7VR90</accession>
<dbReference type="Gene3D" id="3.40.50.300">
    <property type="entry name" value="P-loop containing nucleotide triphosphate hydrolases"/>
    <property type="match status" value="1"/>
</dbReference>
<organism evidence="6">
    <name type="scientific">freshwater metagenome</name>
    <dbReference type="NCBI Taxonomy" id="449393"/>
    <lineage>
        <taxon>unclassified sequences</taxon>
        <taxon>metagenomes</taxon>
        <taxon>ecological metagenomes</taxon>
    </lineage>
</organism>
<reference evidence="6" key="1">
    <citation type="submission" date="2020-05" db="EMBL/GenBank/DDBJ databases">
        <authorList>
            <person name="Chiriac C."/>
            <person name="Salcher M."/>
            <person name="Ghai R."/>
            <person name="Kavagutti S V."/>
        </authorList>
    </citation>
    <scope>NUCLEOTIDE SEQUENCE</scope>
</reference>
<dbReference type="GO" id="GO:0015833">
    <property type="term" value="P:peptide transport"/>
    <property type="evidence" value="ECO:0007669"/>
    <property type="project" value="InterPro"/>
</dbReference>